<accession>A0AAN6IW33</accession>
<dbReference type="InterPro" id="IPR015943">
    <property type="entry name" value="WD40/YVTN_repeat-like_dom_sf"/>
</dbReference>
<dbReference type="InterPro" id="IPR011044">
    <property type="entry name" value="Quino_amine_DH_bsu"/>
</dbReference>
<dbReference type="AlphaFoldDB" id="A0AAN6IW33"/>
<evidence type="ECO:0008006" key="4">
    <source>
        <dbReference type="Google" id="ProtNLM"/>
    </source>
</evidence>
<dbReference type="SUPFAM" id="SSF50969">
    <property type="entry name" value="YVTN repeat-like/Quinoprotein amine dehydrogenase"/>
    <property type="match status" value="1"/>
</dbReference>
<protein>
    <recommendedName>
        <fullName evidence="4">3-carboxymuconate cyclase</fullName>
    </recommendedName>
</protein>
<organism evidence="2 3">
    <name type="scientific">Exophiala dermatitidis</name>
    <name type="common">Black yeast-like fungus</name>
    <name type="synonym">Wangiella dermatitidis</name>
    <dbReference type="NCBI Taxonomy" id="5970"/>
    <lineage>
        <taxon>Eukaryota</taxon>
        <taxon>Fungi</taxon>
        <taxon>Dikarya</taxon>
        <taxon>Ascomycota</taxon>
        <taxon>Pezizomycotina</taxon>
        <taxon>Eurotiomycetes</taxon>
        <taxon>Chaetothyriomycetidae</taxon>
        <taxon>Chaetothyriales</taxon>
        <taxon>Herpotrichiellaceae</taxon>
        <taxon>Exophiala</taxon>
    </lineage>
</organism>
<feature type="chain" id="PRO_5042974274" description="3-carboxymuconate cyclase" evidence="1">
    <location>
        <begin position="20"/>
        <end position="408"/>
    </location>
</feature>
<keyword evidence="1" id="KW-0732">Signal</keyword>
<reference evidence="2" key="1">
    <citation type="submission" date="2023-01" db="EMBL/GenBank/DDBJ databases">
        <title>Exophiala dermititidis isolated from Cystic Fibrosis Patient.</title>
        <authorList>
            <person name="Kurbessoian T."/>
            <person name="Crocker A."/>
            <person name="Murante D."/>
            <person name="Hogan D.A."/>
            <person name="Stajich J.E."/>
        </authorList>
    </citation>
    <scope>NUCLEOTIDE SEQUENCE</scope>
    <source>
        <strain evidence="2">Ex8</strain>
    </source>
</reference>
<comment type="caution">
    <text evidence="2">The sequence shown here is derived from an EMBL/GenBank/DDBJ whole genome shotgun (WGS) entry which is preliminary data.</text>
</comment>
<evidence type="ECO:0000313" key="3">
    <source>
        <dbReference type="Proteomes" id="UP001161757"/>
    </source>
</evidence>
<evidence type="ECO:0000313" key="2">
    <source>
        <dbReference type="EMBL" id="KAJ8992323.1"/>
    </source>
</evidence>
<sequence length="408" mass="40745">MIGLAQIALAALAASLTLAAPSPHRGQAGSGRSGFPTAVYLLTNEANNAVVALPVGADGTLSLGKVTGTGGAGANSIDGTSNQPAAPDALIGQSALTVAGNHLFAVNAGSNTLTMLSIDPQNPTQLAMVGQPVNLPGEFPNTVAASIRHRLVCVGTTGAANGVSSSRFSRNGLVGMDNLRSFGLKQSTPPVGPTNSVSQLFFSQDESKLFATVKGDPATGNTGFFSAFSVIGHGRHQSASVSAQDVRSSPNGTAVLFGSANIPGTSSVFATDASFGAAILAVDPKSGQASLAAKQAIDGQKATCWATISPATSSAFVTDVGVNRLLEMSLEDASILFITDLSANGDPGLIDLKAAGNFVYALSPGNGTTPASVSVLDVSGGQGSAKLFQHFALQGLGAGKNSQGMAVF</sequence>
<evidence type="ECO:0000256" key="1">
    <source>
        <dbReference type="SAM" id="SignalP"/>
    </source>
</evidence>
<proteinExistence type="predicted"/>
<dbReference type="Gene3D" id="2.130.10.10">
    <property type="entry name" value="YVTN repeat-like/Quinoprotein amine dehydrogenase"/>
    <property type="match status" value="1"/>
</dbReference>
<dbReference type="Proteomes" id="UP001161757">
    <property type="component" value="Unassembled WGS sequence"/>
</dbReference>
<name>A0AAN6IW33_EXODE</name>
<dbReference type="EMBL" id="JAJGCB010000005">
    <property type="protein sequence ID" value="KAJ8992323.1"/>
    <property type="molecule type" value="Genomic_DNA"/>
</dbReference>
<feature type="signal peptide" evidence="1">
    <location>
        <begin position="1"/>
        <end position="19"/>
    </location>
</feature>
<gene>
    <name evidence="2" type="ORF">HRR80_003432</name>
</gene>